<organism evidence="5 6">
    <name type="scientific">Aliidiomarina taiwanensis</name>
    <dbReference type="NCBI Taxonomy" id="946228"/>
    <lineage>
        <taxon>Bacteria</taxon>
        <taxon>Pseudomonadati</taxon>
        <taxon>Pseudomonadota</taxon>
        <taxon>Gammaproteobacteria</taxon>
        <taxon>Alteromonadales</taxon>
        <taxon>Idiomarinaceae</taxon>
        <taxon>Aliidiomarina</taxon>
    </lineage>
</organism>
<dbReference type="OrthoDB" id="9787650at2"/>
<feature type="compositionally biased region" description="Basic and acidic residues" evidence="2">
    <location>
        <begin position="264"/>
        <end position="277"/>
    </location>
</feature>
<evidence type="ECO:0000256" key="2">
    <source>
        <dbReference type="SAM" id="MobiDB-lite"/>
    </source>
</evidence>
<feature type="transmembrane region" description="Helical" evidence="3">
    <location>
        <begin position="296"/>
        <end position="321"/>
    </location>
</feature>
<dbReference type="GO" id="GO:0004852">
    <property type="term" value="F:uroporphyrinogen-III synthase activity"/>
    <property type="evidence" value="ECO:0007669"/>
    <property type="project" value="InterPro"/>
</dbReference>
<feature type="coiled-coil region" evidence="1">
    <location>
        <begin position="328"/>
        <end position="417"/>
    </location>
</feature>
<dbReference type="Pfam" id="PF02602">
    <property type="entry name" value="HEM4"/>
    <property type="match status" value="1"/>
</dbReference>
<keyword evidence="3" id="KW-1133">Transmembrane helix</keyword>
<dbReference type="SUPFAM" id="SSF69618">
    <property type="entry name" value="HemD-like"/>
    <property type="match status" value="1"/>
</dbReference>
<name>A0A432WVR9_9GAMM</name>
<dbReference type="RefSeq" id="WP_126758118.1">
    <property type="nucleotide sequence ID" value="NZ_PIPQ01000010.1"/>
</dbReference>
<feature type="coiled-coil region" evidence="1">
    <location>
        <begin position="456"/>
        <end position="515"/>
    </location>
</feature>
<dbReference type="Pfam" id="PF04375">
    <property type="entry name" value="HemX"/>
    <property type="match status" value="1"/>
</dbReference>
<keyword evidence="1" id="KW-0175">Coiled coil</keyword>
<feature type="region of interest" description="Disordered" evidence="2">
    <location>
        <begin position="253"/>
        <end position="292"/>
    </location>
</feature>
<reference evidence="5 6" key="1">
    <citation type="journal article" date="2011" name="Front. Microbiol.">
        <title>Genomic signatures of strain selection and enhancement in Bacillus atrophaeus var. globigii, a historical biowarfare simulant.</title>
        <authorList>
            <person name="Gibbons H.S."/>
            <person name="Broomall S.M."/>
            <person name="McNew L.A."/>
            <person name="Daligault H."/>
            <person name="Chapman C."/>
            <person name="Bruce D."/>
            <person name="Karavis M."/>
            <person name="Krepps M."/>
            <person name="McGregor P.A."/>
            <person name="Hong C."/>
            <person name="Park K.H."/>
            <person name="Akmal A."/>
            <person name="Feldman A."/>
            <person name="Lin J.S."/>
            <person name="Chang W.E."/>
            <person name="Higgs B.W."/>
            <person name="Demirev P."/>
            <person name="Lindquist J."/>
            <person name="Liem A."/>
            <person name="Fochler E."/>
            <person name="Read T.D."/>
            <person name="Tapia R."/>
            <person name="Johnson S."/>
            <person name="Bishop-Lilly K.A."/>
            <person name="Detter C."/>
            <person name="Han C."/>
            <person name="Sozhamannan S."/>
            <person name="Rosenzweig C.N."/>
            <person name="Skowronski E.W."/>
        </authorList>
    </citation>
    <scope>NUCLEOTIDE SEQUENCE [LARGE SCALE GENOMIC DNA]</scope>
    <source>
        <strain evidence="5 6">AIT1</strain>
    </source>
</reference>
<keyword evidence="3" id="KW-0812">Transmembrane</keyword>
<proteinExistence type="predicted"/>
<comment type="caution">
    <text evidence="5">The sequence shown here is derived from an EMBL/GenBank/DDBJ whole genome shotgun (WGS) entry which is preliminary data.</text>
</comment>
<evidence type="ECO:0000313" key="5">
    <source>
        <dbReference type="EMBL" id="RUO37864.1"/>
    </source>
</evidence>
<dbReference type="InterPro" id="IPR003754">
    <property type="entry name" value="4pyrrol_synth_uPrphyn_synth"/>
</dbReference>
<keyword evidence="6" id="KW-1185">Reference proteome</keyword>
<dbReference type="PANTHER" id="PTHR38043">
    <property type="entry name" value="PROTEIN HEMX"/>
    <property type="match status" value="1"/>
</dbReference>
<evidence type="ECO:0000313" key="6">
    <source>
        <dbReference type="Proteomes" id="UP000286976"/>
    </source>
</evidence>
<evidence type="ECO:0000259" key="4">
    <source>
        <dbReference type="Pfam" id="PF02602"/>
    </source>
</evidence>
<feature type="domain" description="Tetrapyrrole biosynthesis uroporphyrinogen III synthase" evidence="4">
    <location>
        <begin position="17"/>
        <end position="231"/>
    </location>
</feature>
<evidence type="ECO:0000256" key="1">
    <source>
        <dbReference type="SAM" id="Coils"/>
    </source>
</evidence>
<gene>
    <name evidence="5" type="ORF">CWE15_10910</name>
</gene>
<dbReference type="Gene3D" id="3.40.50.10090">
    <property type="match status" value="2"/>
</dbReference>
<protein>
    <recommendedName>
        <fullName evidence="4">Tetrapyrrole biosynthesis uroporphyrinogen III synthase domain-containing protein</fullName>
    </recommendedName>
</protein>
<sequence length="660" mass="74033">MSRGVLIIRAEQEQSALELKLRERGLDAYCHSMVDINALPPTDAVKEQWLQTHWDGIVAVSPNATRFFNRIVNEAAWPKARKHYFAVGPGTGEPLLNFSKYPVTWPTTAHNSTALLELPELQQVDQEQWLIINGAPGRSIIPDTLTERGARVTIASVYERVPKTGERAHIPADWFEQIDRILVSSKEQAELLAAHLQHAQKTDWGKSCHWVVPSERIADAIRPLGVPEAHIHFAASAMADDLVAAAVPIHTILPTPESDTSMPDTDKPDTATKEVKAKSKTPKQPKPAKQASKGSGFWTGFFLVVLLLSVVTLGGGGWYLWQQQQSIQQRTAQEFDQLRTRLSEAQRTDAEFEARLTARLQQDTQAKLNQQKQEQQQALQNLRDQQETQQTRLRQQVAQQEQDLLRLSQRVRASENRNQNGLLLSEAYDRVTVAVQRLSMGGSDVAIAMNLLKSAKEILEADSTSYQTIIDQLERDIAMVAAVPTIDYTGVMLLLQELQKQVHSLQVHNGKLDTETPEEPAEVTSEVSNWRDNLANAWQALSADLVRIERNAELPLRINQEQRLALVSRIELQLQLAQNALQRGQQEIYATTLEEAYTLVSDYFLAESTGTRQFLSALRSIKDLDITTDYPTSLISRAMLRERLHDLESAMPAVTEGAND</sequence>
<dbReference type="AlphaFoldDB" id="A0A432WVR9"/>
<evidence type="ECO:0000256" key="3">
    <source>
        <dbReference type="SAM" id="Phobius"/>
    </source>
</evidence>
<dbReference type="CDD" id="cd06578">
    <property type="entry name" value="HemD"/>
    <property type="match status" value="1"/>
</dbReference>
<dbReference type="PANTHER" id="PTHR38043:SF1">
    <property type="entry name" value="PROTEIN HEMX"/>
    <property type="match status" value="1"/>
</dbReference>
<dbReference type="InterPro" id="IPR007470">
    <property type="entry name" value="HemX"/>
</dbReference>
<keyword evidence="3" id="KW-0472">Membrane</keyword>
<accession>A0A432WVR9</accession>
<dbReference type="EMBL" id="PIPQ01000010">
    <property type="protein sequence ID" value="RUO37864.1"/>
    <property type="molecule type" value="Genomic_DNA"/>
</dbReference>
<dbReference type="InterPro" id="IPR036108">
    <property type="entry name" value="4pyrrol_syn_uPrphyn_synt_sf"/>
</dbReference>
<dbReference type="Proteomes" id="UP000286976">
    <property type="component" value="Unassembled WGS sequence"/>
</dbReference>
<dbReference type="GO" id="GO:0033014">
    <property type="term" value="P:tetrapyrrole biosynthetic process"/>
    <property type="evidence" value="ECO:0007669"/>
    <property type="project" value="InterPro"/>
</dbReference>